<dbReference type="InterPro" id="IPR054443">
    <property type="entry name" value="Y3-like_dom"/>
</dbReference>
<organism evidence="2 3">
    <name type="scientific">Macrolepiota fuliginosa MF-IS2</name>
    <dbReference type="NCBI Taxonomy" id="1400762"/>
    <lineage>
        <taxon>Eukaryota</taxon>
        <taxon>Fungi</taxon>
        <taxon>Dikarya</taxon>
        <taxon>Basidiomycota</taxon>
        <taxon>Agaricomycotina</taxon>
        <taxon>Agaricomycetes</taxon>
        <taxon>Agaricomycetidae</taxon>
        <taxon>Agaricales</taxon>
        <taxon>Agaricineae</taxon>
        <taxon>Agaricaceae</taxon>
        <taxon>Macrolepiota</taxon>
    </lineage>
</organism>
<dbReference type="Pfam" id="PF22803">
    <property type="entry name" value="GBD_Y3"/>
    <property type="match status" value="1"/>
</dbReference>
<sequence length="114" mass="12036">MPAPTCYKGPGASPATDCSRFINKFCSLVDPEPLRLHDNNAHCYNLPNGNRCDFIAYNSYQNNASPSGLNCVSVLEKITKTCSLGGFGQHGVGGYTFTVDVNAGPCTSSVQPGS</sequence>
<feature type="domain" description="Glycan binding protein Y3-like" evidence="1">
    <location>
        <begin position="17"/>
        <end position="106"/>
    </location>
</feature>
<keyword evidence="3" id="KW-1185">Reference proteome</keyword>
<evidence type="ECO:0000313" key="3">
    <source>
        <dbReference type="Proteomes" id="UP000807342"/>
    </source>
</evidence>
<proteinExistence type="predicted"/>
<gene>
    <name evidence="2" type="ORF">P691DRAFT_769509</name>
</gene>
<accession>A0A9P5WX78</accession>
<reference evidence="2" key="1">
    <citation type="submission" date="2020-11" db="EMBL/GenBank/DDBJ databases">
        <authorList>
            <consortium name="DOE Joint Genome Institute"/>
            <person name="Ahrendt S."/>
            <person name="Riley R."/>
            <person name="Andreopoulos W."/>
            <person name="Labutti K."/>
            <person name="Pangilinan J."/>
            <person name="Ruiz-Duenas F.J."/>
            <person name="Barrasa J.M."/>
            <person name="Sanchez-Garcia M."/>
            <person name="Camarero S."/>
            <person name="Miyauchi S."/>
            <person name="Serrano A."/>
            <person name="Linde D."/>
            <person name="Babiker R."/>
            <person name="Drula E."/>
            <person name="Ayuso-Fernandez I."/>
            <person name="Pacheco R."/>
            <person name="Padilla G."/>
            <person name="Ferreira P."/>
            <person name="Barriuso J."/>
            <person name="Kellner H."/>
            <person name="Castanera R."/>
            <person name="Alfaro M."/>
            <person name="Ramirez L."/>
            <person name="Pisabarro A.G."/>
            <person name="Kuo A."/>
            <person name="Tritt A."/>
            <person name="Lipzen A."/>
            <person name="He G."/>
            <person name="Yan M."/>
            <person name="Ng V."/>
            <person name="Cullen D."/>
            <person name="Martin F."/>
            <person name="Rosso M.-N."/>
            <person name="Henrissat B."/>
            <person name="Hibbett D."/>
            <person name="Martinez A.T."/>
            <person name="Grigoriev I.V."/>
        </authorList>
    </citation>
    <scope>NUCLEOTIDE SEQUENCE</scope>
    <source>
        <strain evidence="2">MF-IS2</strain>
    </source>
</reference>
<dbReference type="Proteomes" id="UP000807342">
    <property type="component" value="Unassembled WGS sequence"/>
</dbReference>
<comment type="caution">
    <text evidence="2">The sequence shown here is derived from an EMBL/GenBank/DDBJ whole genome shotgun (WGS) entry which is preliminary data.</text>
</comment>
<dbReference type="AlphaFoldDB" id="A0A9P5WX78"/>
<protein>
    <recommendedName>
        <fullName evidence="1">Glycan binding protein Y3-like domain-containing protein</fullName>
    </recommendedName>
</protein>
<evidence type="ECO:0000259" key="1">
    <source>
        <dbReference type="Pfam" id="PF22803"/>
    </source>
</evidence>
<name>A0A9P5WX78_9AGAR</name>
<evidence type="ECO:0000313" key="2">
    <source>
        <dbReference type="EMBL" id="KAF9439529.1"/>
    </source>
</evidence>
<dbReference type="OrthoDB" id="2925523at2759"/>
<dbReference type="EMBL" id="MU154043">
    <property type="protein sequence ID" value="KAF9439529.1"/>
    <property type="molecule type" value="Genomic_DNA"/>
</dbReference>